<dbReference type="AlphaFoldDB" id="A0A3S5CHT0"/>
<organism evidence="2 3">
    <name type="scientific">Protopolystoma xenopodis</name>
    <dbReference type="NCBI Taxonomy" id="117903"/>
    <lineage>
        <taxon>Eukaryota</taxon>
        <taxon>Metazoa</taxon>
        <taxon>Spiralia</taxon>
        <taxon>Lophotrochozoa</taxon>
        <taxon>Platyhelminthes</taxon>
        <taxon>Monogenea</taxon>
        <taxon>Polyopisthocotylea</taxon>
        <taxon>Polystomatidea</taxon>
        <taxon>Polystomatidae</taxon>
        <taxon>Protopolystoma</taxon>
    </lineage>
</organism>
<dbReference type="EMBL" id="CAAALY010056800">
    <property type="protein sequence ID" value="VEL22509.1"/>
    <property type="molecule type" value="Genomic_DNA"/>
</dbReference>
<name>A0A3S5CHT0_9PLAT</name>
<reference evidence="2" key="1">
    <citation type="submission" date="2018-11" db="EMBL/GenBank/DDBJ databases">
        <authorList>
            <consortium name="Pathogen Informatics"/>
        </authorList>
    </citation>
    <scope>NUCLEOTIDE SEQUENCE</scope>
</reference>
<proteinExistence type="predicted"/>
<feature type="region of interest" description="Disordered" evidence="1">
    <location>
        <begin position="11"/>
        <end position="39"/>
    </location>
</feature>
<protein>
    <submittedName>
        <fullName evidence="2">Uncharacterized protein</fullName>
    </submittedName>
</protein>
<evidence type="ECO:0000313" key="3">
    <source>
        <dbReference type="Proteomes" id="UP000784294"/>
    </source>
</evidence>
<evidence type="ECO:0000313" key="2">
    <source>
        <dbReference type="EMBL" id="VEL22509.1"/>
    </source>
</evidence>
<comment type="caution">
    <text evidence="2">The sequence shown here is derived from an EMBL/GenBank/DDBJ whole genome shotgun (WGS) entry which is preliminary data.</text>
</comment>
<dbReference type="Proteomes" id="UP000784294">
    <property type="component" value="Unassembled WGS sequence"/>
</dbReference>
<evidence type="ECO:0000256" key="1">
    <source>
        <dbReference type="SAM" id="MobiDB-lite"/>
    </source>
</evidence>
<keyword evidence="3" id="KW-1185">Reference proteome</keyword>
<accession>A0A3S5CHT0</accession>
<gene>
    <name evidence="2" type="ORF">PXEA_LOCUS15949</name>
</gene>
<sequence length="389" mass="39008">MLKHILEEEARSGLDEPTAGGTSAGGGYQSDGSRDSRLCEEARVRGHSNSLGGGGLAGRRILLRSGSVEEQVGELRGTAGLLHLRTGRANGSGGAHSPAWTRRLSPAAAVLANGGGGAGGTGFSRPGSVTSWAAALGGYSSATVDRRRRSSFSSPLASSLAGSLASGTGTTSGLRYATSGGGGGGSAGQMSAMATAAAHHLAVGYRTSRDRRCSGPPGLLLLAASAIYMATNSATTPAAACSGTPASLVPGLGQSVVEEQSEPKPAAVGPISSVASDADLQEAGLAGIGHAAGMTDNLPLTPASTAPLVGGWPVPQRRRKRRPVTLLGQLPQPTVMSTSGFRQDAQATPTVANGALTDKWVAFNRPAIARSTIASLSHRGNHLLHTIVC</sequence>